<dbReference type="AlphaFoldDB" id="A0A7S1F8F5"/>
<feature type="transmembrane region" description="Helical" evidence="1">
    <location>
        <begin position="89"/>
        <end position="114"/>
    </location>
</feature>
<name>A0A7S1F8F5_NOCSC</name>
<organism evidence="2">
    <name type="scientific">Noctiluca scintillans</name>
    <name type="common">Sea sparkle</name>
    <name type="synonym">Red tide dinoflagellate</name>
    <dbReference type="NCBI Taxonomy" id="2966"/>
    <lineage>
        <taxon>Eukaryota</taxon>
        <taxon>Sar</taxon>
        <taxon>Alveolata</taxon>
        <taxon>Dinophyceae</taxon>
        <taxon>Noctilucales</taxon>
        <taxon>Noctilucaceae</taxon>
        <taxon>Noctiluca</taxon>
    </lineage>
</organism>
<gene>
    <name evidence="2" type="ORF">NSCI0253_LOCUS24541</name>
</gene>
<evidence type="ECO:0000256" key="1">
    <source>
        <dbReference type="SAM" id="Phobius"/>
    </source>
</evidence>
<protein>
    <submittedName>
        <fullName evidence="2">Uncharacterized protein</fullName>
    </submittedName>
</protein>
<keyword evidence="1" id="KW-0472">Membrane</keyword>
<proteinExistence type="predicted"/>
<feature type="transmembrane region" description="Helical" evidence="1">
    <location>
        <begin position="151"/>
        <end position="171"/>
    </location>
</feature>
<keyword evidence="1" id="KW-1133">Transmembrane helix</keyword>
<sequence>MEMATAAEFDQGRQRHWWNCIPTCLGKIPCIRSRFDSLQLDNDPRNVSESVLSRHLGLLDPIIVAATLISTLSWAAAADIKPLDASDKWSWLNVMALVAMTIVTLLDLFCVAVLTQQMYYLGRLVSGGPFGLDIAMSLFGDKNFASLRHIAIASFFVSVPTFMLGTTPMVYQQICPLGEKRYLAIPTAFCMVAMTLVLLLIMKLQHKVFEEVALKMKIMKQEEKQIRDIGHQSQKSWLDSLSFV</sequence>
<evidence type="ECO:0000313" key="2">
    <source>
        <dbReference type="EMBL" id="CAD8850191.1"/>
    </source>
</evidence>
<keyword evidence="1" id="KW-0812">Transmembrane</keyword>
<accession>A0A7S1F8F5</accession>
<dbReference type="EMBL" id="HBFQ01034801">
    <property type="protein sequence ID" value="CAD8850191.1"/>
    <property type="molecule type" value="Transcribed_RNA"/>
</dbReference>
<reference evidence="2" key="1">
    <citation type="submission" date="2021-01" db="EMBL/GenBank/DDBJ databases">
        <authorList>
            <person name="Corre E."/>
            <person name="Pelletier E."/>
            <person name="Niang G."/>
            <person name="Scheremetjew M."/>
            <person name="Finn R."/>
            <person name="Kale V."/>
            <person name="Holt S."/>
            <person name="Cochrane G."/>
            <person name="Meng A."/>
            <person name="Brown T."/>
            <person name="Cohen L."/>
        </authorList>
    </citation>
    <scope>NUCLEOTIDE SEQUENCE</scope>
</reference>
<feature type="transmembrane region" description="Helical" evidence="1">
    <location>
        <begin position="58"/>
        <end position="77"/>
    </location>
</feature>
<feature type="transmembrane region" description="Helical" evidence="1">
    <location>
        <begin position="183"/>
        <end position="201"/>
    </location>
</feature>